<evidence type="ECO:0000313" key="2">
    <source>
        <dbReference type="Proteomes" id="UP001377830"/>
    </source>
</evidence>
<organism evidence="1 2">
    <name type="scientific">Pectobacterium araliae</name>
    <dbReference type="NCBI Taxonomy" id="3073862"/>
    <lineage>
        <taxon>Bacteria</taxon>
        <taxon>Pseudomonadati</taxon>
        <taxon>Pseudomonadota</taxon>
        <taxon>Gammaproteobacteria</taxon>
        <taxon>Enterobacterales</taxon>
        <taxon>Pectobacteriaceae</taxon>
        <taxon>Pectobacterium</taxon>
    </lineage>
</organism>
<sequence>MHLHAAQILDHYTLMRIDVPEDQIQSADMDALPDNWAAEEAPPDLAVYGDAVGKNVGEANVIFIL</sequence>
<dbReference type="EMBL" id="AP028908">
    <property type="protein sequence ID" value="BES84469.1"/>
    <property type="molecule type" value="Genomic_DNA"/>
</dbReference>
<protein>
    <submittedName>
        <fullName evidence="1">Uncharacterized protein</fullName>
    </submittedName>
</protein>
<dbReference type="KEGG" id="parl:PEC302110_15660"/>
<proteinExistence type="predicted"/>
<gene>
    <name evidence="1" type="ORF">PEC302110_15660</name>
</gene>
<dbReference type="AlphaFoldDB" id="A0AAN0KLV1"/>
<dbReference type="Proteomes" id="UP001377830">
    <property type="component" value="Chromosome"/>
</dbReference>
<name>A0AAN0KLV1_9GAMM</name>
<keyword evidence="2" id="KW-1185">Reference proteome</keyword>
<accession>A0AAN0KLV1</accession>
<reference evidence="2" key="1">
    <citation type="journal article" date="2024" name="Int. J. Syst. Evol. Microbiol.">
        <title>Pectobacterium araliae sp. nov., a pathogen causing bacterial soft rot of Japanese angelica tree in Japan.</title>
        <authorList>
            <person name="Sawada H."/>
            <person name="Someya N."/>
            <person name="Morohoshi T."/>
            <person name="Ono M."/>
            <person name="Satou M."/>
        </authorList>
    </citation>
    <scope>NUCLEOTIDE SEQUENCE [LARGE SCALE GENOMIC DNA]</scope>
    <source>
        <strain evidence="2">MAFF 302110</strain>
    </source>
</reference>
<evidence type="ECO:0000313" key="1">
    <source>
        <dbReference type="EMBL" id="BES84469.1"/>
    </source>
</evidence>